<dbReference type="InterPro" id="IPR029017">
    <property type="entry name" value="Enolase-like_N"/>
</dbReference>
<dbReference type="Pfam" id="PF13378">
    <property type="entry name" value="MR_MLE_C"/>
    <property type="match status" value="1"/>
</dbReference>
<sequence>MKITDVEVIVVKQPEIALIGDGSQDTVVIRVKTDEGIEGIGEVDSSPYIVKSIIETPASHELCRGLRDAVMGEDPFDVEKIWRKMYQYSYYYGRRSVAIHAMSGIDIAIWDIMGKAVGKPVHKLIGGAFRDKIPAYCSVLMPDSEDEIRRIAATYLPQGFKGIKFGWGALGERNEKDLRLVSCAREAMGDSPMLMIDMAMRWKDYKTARAMCREFEKLGVFWVEEPFSPDALDLYGRLCESENIRISAGEEVGTLYEFQELLDRGHIDILQPDISRCGGITVAKKLIDLTEQKGVTLIPHAFKTGILMSASLHLIAATPDTKYLEYCSQETVLSKNLVKKHFQIDEQGYVNIPDRPGLGIEIDEEMLRHYSVGSLS</sequence>
<dbReference type="CDD" id="cd03316">
    <property type="entry name" value="MR_like"/>
    <property type="match status" value="1"/>
</dbReference>
<evidence type="ECO:0000256" key="3">
    <source>
        <dbReference type="ARBA" id="ARBA00022842"/>
    </source>
</evidence>
<dbReference type="Gene3D" id="3.30.390.10">
    <property type="entry name" value="Enolase-like, N-terminal domain"/>
    <property type="match status" value="1"/>
</dbReference>
<dbReference type="InterPro" id="IPR013342">
    <property type="entry name" value="Mandelate_racemase_C"/>
</dbReference>
<dbReference type="RefSeq" id="WP_177719802.1">
    <property type="nucleotide sequence ID" value="NZ_JACRSQ010000018.1"/>
</dbReference>
<dbReference type="SFLD" id="SFLDG00179">
    <property type="entry name" value="mandelate_racemase"/>
    <property type="match status" value="1"/>
</dbReference>
<gene>
    <name evidence="5" type="ORF">H8730_11775</name>
</gene>
<dbReference type="PANTHER" id="PTHR13794">
    <property type="entry name" value="ENOLASE SUPERFAMILY, MANDELATE RACEMASE"/>
    <property type="match status" value="1"/>
</dbReference>
<evidence type="ECO:0000313" key="6">
    <source>
        <dbReference type="Proteomes" id="UP000657006"/>
    </source>
</evidence>
<keyword evidence="2" id="KW-0479">Metal-binding</keyword>
<dbReference type="SUPFAM" id="SSF54826">
    <property type="entry name" value="Enolase N-terminal domain-like"/>
    <property type="match status" value="1"/>
</dbReference>
<keyword evidence="3" id="KW-0460">Magnesium</keyword>
<dbReference type="SUPFAM" id="SSF51604">
    <property type="entry name" value="Enolase C-terminal domain-like"/>
    <property type="match status" value="1"/>
</dbReference>
<feature type="domain" description="Mandelate racemase/muconate lactonizing enzyme C-terminal" evidence="4">
    <location>
        <begin position="145"/>
        <end position="245"/>
    </location>
</feature>
<evidence type="ECO:0000256" key="1">
    <source>
        <dbReference type="ARBA" id="ARBA00001946"/>
    </source>
</evidence>
<evidence type="ECO:0000256" key="2">
    <source>
        <dbReference type="ARBA" id="ARBA00022723"/>
    </source>
</evidence>
<dbReference type="Gene3D" id="3.20.20.120">
    <property type="entry name" value="Enolase-like C-terminal domain"/>
    <property type="match status" value="1"/>
</dbReference>
<reference evidence="5" key="1">
    <citation type="submission" date="2020-08" db="EMBL/GenBank/DDBJ databases">
        <title>Genome public.</title>
        <authorList>
            <person name="Liu C."/>
            <person name="Sun Q."/>
        </authorList>
    </citation>
    <scope>NUCLEOTIDE SEQUENCE</scope>
    <source>
        <strain evidence="5">NSJ-32</strain>
    </source>
</reference>
<dbReference type="EMBL" id="JACRSQ010000018">
    <property type="protein sequence ID" value="MBC8544216.1"/>
    <property type="molecule type" value="Genomic_DNA"/>
</dbReference>
<dbReference type="InterPro" id="IPR029065">
    <property type="entry name" value="Enolase_C-like"/>
</dbReference>
<dbReference type="GO" id="GO:0016052">
    <property type="term" value="P:carbohydrate catabolic process"/>
    <property type="evidence" value="ECO:0007669"/>
    <property type="project" value="TreeGrafter"/>
</dbReference>
<dbReference type="PANTHER" id="PTHR13794:SF58">
    <property type="entry name" value="MITOCHONDRIAL ENOLASE SUPERFAMILY MEMBER 1"/>
    <property type="match status" value="1"/>
</dbReference>
<protein>
    <submittedName>
        <fullName evidence="5">Mandelate racemase/muconate lactonizing enzyme family protein</fullName>
    </submittedName>
</protein>
<dbReference type="InterPro" id="IPR036849">
    <property type="entry name" value="Enolase-like_C_sf"/>
</dbReference>
<dbReference type="InterPro" id="IPR013341">
    <property type="entry name" value="Mandelate_racemase_N_dom"/>
</dbReference>
<accession>A0A926DT83</accession>
<comment type="cofactor">
    <cofactor evidence="1">
        <name>Mg(2+)</name>
        <dbReference type="ChEBI" id="CHEBI:18420"/>
    </cofactor>
</comment>
<dbReference type="Proteomes" id="UP000657006">
    <property type="component" value="Unassembled WGS sequence"/>
</dbReference>
<evidence type="ECO:0000259" key="4">
    <source>
        <dbReference type="SMART" id="SM00922"/>
    </source>
</evidence>
<dbReference type="InterPro" id="IPR046945">
    <property type="entry name" value="RHMD-like"/>
</dbReference>
<comment type="caution">
    <text evidence="5">The sequence shown here is derived from an EMBL/GenBank/DDBJ whole genome shotgun (WGS) entry which is preliminary data.</text>
</comment>
<dbReference type="Pfam" id="PF02746">
    <property type="entry name" value="MR_MLE_N"/>
    <property type="match status" value="1"/>
</dbReference>
<name>A0A926DT83_9FIRM</name>
<dbReference type="GO" id="GO:0000287">
    <property type="term" value="F:magnesium ion binding"/>
    <property type="evidence" value="ECO:0007669"/>
    <property type="project" value="TreeGrafter"/>
</dbReference>
<dbReference type="GO" id="GO:0016836">
    <property type="term" value="F:hydro-lyase activity"/>
    <property type="evidence" value="ECO:0007669"/>
    <property type="project" value="TreeGrafter"/>
</dbReference>
<proteinExistence type="predicted"/>
<organism evidence="5 6">
    <name type="scientific">Bianquea renquensis</name>
    <dbReference type="NCBI Taxonomy" id="2763661"/>
    <lineage>
        <taxon>Bacteria</taxon>
        <taxon>Bacillati</taxon>
        <taxon>Bacillota</taxon>
        <taxon>Clostridia</taxon>
        <taxon>Eubacteriales</taxon>
        <taxon>Bianqueaceae</taxon>
        <taxon>Bianquea</taxon>
    </lineage>
</organism>
<dbReference type="SFLD" id="SFLDS00001">
    <property type="entry name" value="Enolase"/>
    <property type="match status" value="1"/>
</dbReference>
<evidence type="ECO:0000313" key="5">
    <source>
        <dbReference type="EMBL" id="MBC8544216.1"/>
    </source>
</evidence>
<keyword evidence="6" id="KW-1185">Reference proteome</keyword>
<dbReference type="SMART" id="SM00922">
    <property type="entry name" value="MR_MLE"/>
    <property type="match status" value="1"/>
</dbReference>
<dbReference type="AlphaFoldDB" id="A0A926DT83"/>